<dbReference type="SUPFAM" id="SSF52540">
    <property type="entry name" value="P-loop containing nucleoside triphosphate hydrolases"/>
    <property type="match status" value="1"/>
</dbReference>
<comment type="caution">
    <text evidence="1">The sequence shown here is derived from an EMBL/GenBank/DDBJ whole genome shotgun (WGS) entry which is preliminary data.</text>
</comment>
<evidence type="ECO:0000313" key="1">
    <source>
        <dbReference type="EMBL" id="MBE2999837.1"/>
    </source>
</evidence>
<keyword evidence="1" id="KW-0547">Nucleotide-binding</keyword>
<protein>
    <submittedName>
        <fullName evidence="1">ATP-binding protein</fullName>
    </submittedName>
</protein>
<keyword evidence="2" id="KW-1185">Reference proteome</keyword>
<dbReference type="Proteomes" id="UP000806528">
    <property type="component" value="Unassembled WGS sequence"/>
</dbReference>
<dbReference type="Gene3D" id="3.40.50.300">
    <property type="entry name" value="P-loop containing nucleotide triphosphate hydrolases"/>
    <property type="match status" value="1"/>
</dbReference>
<accession>A0ABR9P7P8</accession>
<reference evidence="1 2" key="1">
    <citation type="submission" date="2020-09" db="EMBL/GenBank/DDBJ databases">
        <title>Diversity and distribution of actinomycetes associated with coral in the coast of Hainan.</title>
        <authorList>
            <person name="Li F."/>
        </authorList>
    </citation>
    <scope>NUCLEOTIDE SEQUENCE [LARGE SCALE GENOMIC DNA]</scope>
    <source>
        <strain evidence="1 2">HNM0947</strain>
    </source>
</reference>
<gene>
    <name evidence="1" type="ORF">IDM40_14140</name>
</gene>
<dbReference type="InterPro" id="IPR027417">
    <property type="entry name" value="P-loop_NTPase"/>
</dbReference>
<name>A0ABR9P7P8_9ACTN</name>
<keyword evidence="1" id="KW-0067">ATP-binding</keyword>
<proteinExistence type="predicted"/>
<dbReference type="EMBL" id="JADBGI010000011">
    <property type="protein sequence ID" value="MBE2999837.1"/>
    <property type="molecule type" value="Genomic_DNA"/>
</dbReference>
<dbReference type="RefSeq" id="WP_193122457.1">
    <property type="nucleotide sequence ID" value="NZ_JADBGI010000011.1"/>
</dbReference>
<sequence>MPPRDPYLSTISRATVHGPLLRARDIHDAADAPAPGRPEVRLDPPRTTTAVRGRTRLLGELTAAMDAGAPVPHVLAGPHGVGTTTVAAALAQRAKADGRRVFWARAGDVSTGLLEAAVEVGGSPSEAERVRDSPQRAARWVWRQLDRAPEPWLLVLDNADRPEEIDPHHRPGDQVGWLRTSPAGFVLVTSRVDDPALWAPARMHSVAELDSAAAGAALADHAGEEALPGAEELAERLGGVPLALTLAGRILASHRVLFPDARALCKRLDEDGLEPPDGPLCEGRSLLSGIWDVALDLVSRREPKAPALLRLLAVLGSEGTPVPLGRLDPGFLRDEPLPLNDRPELARTVNALVVHGLVSVDDGGAAIDLRLHPLVSETLRAQPERCAPFHALADRIVAAQG</sequence>
<dbReference type="GO" id="GO:0005524">
    <property type="term" value="F:ATP binding"/>
    <property type="evidence" value="ECO:0007669"/>
    <property type="project" value="UniProtKB-KW"/>
</dbReference>
<organism evidence="1 2">
    <name type="scientific">Nocardiopsis coralli</name>
    <dbReference type="NCBI Taxonomy" id="2772213"/>
    <lineage>
        <taxon>Bacteria</taxon>
        <taxon>Bacillati</taxon>
        <taxon>Actinomycetota</taxon>
        <taxon>Actinomycetes</taxon>
        <taxon>Streptosporangiales</taxon>
        <taxon>Nocardiopsidaceae</taxon>
        <taxon>Nocardiopsis</taxon>
    </lineage>
</organism>
<evidence type="ECO:0000313" key="2">
    <source>
        <dbReference type="Proteomes" id="UP000806528"/>
    </source>
</evidence>